<reference evidence="2" key="1">
    <citation type="submission" date="2023-03" db="UniProtKB">
        <authorList>
            <consortium name="EnsemblPlants"/>
        </authorList>
    </citation>
    <scope>IDENTIFICATION</scope>
</reference>
<dbReference type="AlphaFoldDB" id="A0A9I9EHU1"/>
<name>A0A9I9EHU1_CUCME</name>
<dbReference type="EnsemblPlants" id="MELO3C033613.2.1">
    <property type="protein sequence ID" value="MELO3C033613.2.1"/>
    <property type="gene ID" value="MELO3C033613.2"/>
</dbReference>
<evidence type="ECO:0000256" key="1">
    <source>
        <dbReference type="SAM" id="MobiDB-lite"/>
    </source>
</evidence>
<feature type="region of interest" description="Disordered" evidence="1">
    <location>
        <begin position="1"/>
        <end position="41"/>
    </location>
</feature>
<dbReference type="Gramene" id="MELO3C033613.2.1">
    <property type="protein sequence ID" value="MELO3C033613.2.1"/>
    <property type="gene ID" value="MELO3C033613.2"/>
</dbReference>
<protein>
    <submittedName>
        <fullName evidence="2">Uncharacterized protein</fullName>
    </submittedName>
</protein>
<sequence>MAATRPCLSSLHRDLRRQSPSVRRSRHHHLSSPSSFCSPLA</sequence>
<accession>A0A9I9EHU1</accession>
<organism evidence="2">
    <name type="scientific">Cucumis melo</name>
    <name type="common">Muskmelon</name>
    <dbReference type="NCBI Taxonomy" id="3656"/>
    <lineage>
        <taxon>Eukaryota</taxon>
        <taxon>Viridiplantae</taxon>
        <taxon>Streptophyta</taxon>
        <taxon>Embryophyta</taxon>
        <taxon>Tracheophyta</taxon>
        <taxon>Spermatophyta</taxon>
        <taxon>Magnoliopsida</taxon>
        <taxon>eudicotyledons</taxon>
        <taxon>Gunneridae</taxon>
        <taxon>Pentapetalae</taxon>
        <taxon>rosids</taxon>
        <taxon>fabids</taxon>
        <taxon>Cucurbitales</taxon>
        <taxon>Cucurbitaceae</taxon>
        <taxon>Benincaseae</taxon>
        <taxon>Cucumis</taxon>
    </lineage>
</organism>
<proteinExistence type="predicted"/>
<evidence type="ECO:0000313" key="2">
    <source>
        <dbReference type="EnsemblPlants" id="MELO3C033613.2.1"/>
    </source>
</evidence>